<feature type="region of interest" description="Disordered" evidence="1">
    <location>
        <begin position="89"/>
        <end position="122"/>
    </location>
</feature>
<dbReference type="Pfam" id="PF02120">
    <property type="entry name" value="Flg_hook"/>
    <property type="match status" value="1"/>
</dbReference>
<feature type="domain" description="Flagellar hook-length control protein-like C-terminal" evidence="2">
    <location>
        <begin position="10"/>
        <end position="77"/>
    </location>
</feature>
<comment type="caution">
    <text evidence="3">The sequence shown here is derived from an EMBL/GenBank/DDBJ whole genome shotgun (WGS) entry which is preliminary data.</text>
</comment>
<dbReference type="Proteomes" id="UP000787635">
    <property type="component" value="Unassembled WGS sequence"/>
</dbReference>
<accession>A0ABX1E9V0</accession>
<sequence length="135" mass="13865">MAPILMAQAARPGGESRLMVALRPAELGGVEVTVTAREGEAAQVRILAERPETLALLQRDRAALEQAMAQAGVDPQAGALSLGLFDQREAPRRQPESRRPVASGGAAAVPPGRAAGPPAAIPAPRRAAGLLDLAL</sequence>
<evidence type="ECO:0000256" key="1">
    <source>
        <dbReference type="SAM" id="MobiDB-lite"/>
    </source>
</evidence>
<feature type="compositionally biased region" description="Low complexity" evidence="1">
    <location>
        <begin position="100"/>
        <end position="122"/>
    </location>
</feature>
<proteinExistence type="predicted"/>
<gene>
    <name evidence="3" type="ORF">HEQ75_24260</name>
</gene>
<dbReference type="InterPro" id="IPR021136">
    <property type="entry name" value="Flagellar_hook_control-like_C"/>
</dbReference>
<evidence type="ECO:0000259" key="2">
    <source>
        <dbReference type="Pfam" id="PF02120"/>
    </source>
</evidence>
<evidence type="ECO:0000313" key="4">
    <source>
        <dbReference type="Proteomes" id="UP000787635"/>
    </source>
</evidence>
<dbReference type="InterPro" id="IPR038610">
    <property type="entry name" value="FliK-like_C_sf"/>
</dbReference>
<keyword evidence="3" id="KW-0966">Cell projection</keyword>
<keyword evidence="4" id="KW-1185">Reference proteome</keyword>
<dbReference type="EMBL" id="JAAVNE010000061">
    <property type="protein sequence ID" value="NKC33994.1"/>
    <property type="molecule type" value="Genomic_DNA"/>
</dbReference>
<keyword evidence="3" id="KW-0282">Flagellum</keyword>
<evidence type="ECO:0000313" key="3">
    <source>
        <dbReference type="EMBL" id="NKC33994.1"/>
    </source>
</evidence>
<protein>
    <submittedName>
        <fullName evidence="3">Flagellar hook-length control protein FliK</fullName>
    </submittedName>
</protein>
<feature type="compositionally biased region" description="Basic and acidic residues" evidence="1">
    <location>
        <begin position="89"/>
        <end position="99"/>
    </location>
</feature>
<keyword evidence="3" id="KW-0969">Cilium</keyword>
<name>A0ABX1E9V0_9PROT</name>
<organism evidence="3 4">
    <name type="scientific">Falsiroseomonas selenitidurans</name>
    <dbReference type="NCBI Taxonomy" id="2716335"/>
    <lineage>
        <taxon>Bacteria</taxon>
        <taxon>Pseudomonadati</taxon>
        <taxon>Pseudomonadota</taxon>
        <taxon>Alphaproteobacteria</taxon>
        <taxon>Acetobacterales</taxon>
        <taxon>Roseomonadaceae</taxon>
        <taxon>Falsiroseomonas</taxon>
    </lineage>
</organism>
<reference evidence="3 4" key="1">
    <citation type="submission" date="2020-03" db="EMBL/GenBank/DDBJ databases">
        <title>Roseomonas selenitidurans sp. nov. isolated from urban soil.</title>
        <authorList>
            <person name="Liu H."/>
        </authorList>
    </citation>
    <scope>NUCLEOTIDE SEQUENCE [LARGE SCALE GENOMIC DNA]</scope>
    <source>
        <strain evidence="3 4">BU-1</strain>
    </source>
</reference>
<dbReference type="Gene3D" id="3.30.750.140">
    <property type="match status" value="1"/>
</dbReference>